<keyword evidence="1" id="KW-0472">Membrane</keyword>
<proteinExistence type="predicted"/>
<organism evidence="2 3">
    <name type="scientific">Oesophagostomum dentatum</name>
    <name type="common">Nodular worm</name>
    <dbReference type="NCBI Taxonomy" id="61180"/>
    <lineage>
        <taxon>Eukaryota</taxon>
        <taxon>Metazoa</taxon>
        <taxon>Ecdysozoa</taxon>
        <taxon>Nematoda</taxon>
        <taxon>Chromadorea</taxon>
        <taxon>Rhabditida</taxon>
        <taxon>Rhabditina</taxon>
        <taxon>Rhabditomorpha</taxon>
        <taxon>Strongyloidea</taxon>
        <taxon>Strongylidae</taxon>
        <taxon>Oesophagostomum</taxon>
    </lineage>
</organism>
<sequence length="106" mass="12140">MIYDSVANQSSFSPFLVFYLTNFALNVIFTAITMIAASLDLHRELFGNVKYDLGWTAFQIFFTASQGLAIYVVMRCRKYVAAKIYWKQRNMERTPSSIMADGVTIE</sequence>
<feature type="transmembrane region" description="Helical" evidence="1">
    <location>
        <begin position="57"/>
        <end position="74"/>
    </location>
</feature>
<dbReference type="Proteomes" id="UP000053660">
    <property type="component" value="Unassembled WGS sequence"/>
</dbReference>
<reference evidence="2 3" key="1">
    <citation type="submission" date="2014-03" db="EMBL/GenBank/DDBJ databases">
        <title>Draft genome of the hookworm Oesophagostomum dentatum.</title>
        <authorList>
            <person name="Mitreva M."/>
        </authorList>
    </citation>
    <scope>NUCLEOTIDE SEQUENCE [LARGE SCALE GENOMIC DNA]</scope>
    <source>
        <strain evidence="2 3">OD-Hann</strain>
    </source>
</reference>
<dbReference type="EMBL" id="KN553774">
    <property type="protein sequence ID" value="KHJ89783.1"/>
    <property type="molecule type" value="Genomic_DNA"/>
</dbReference>
<accession>A0A0B1SWV8</accession>
<protein>
    <submittedName>
        <fullName evidence="2">Uncharacterized protein</fullName>
    </submittedName>
</protein>
<keyword evidence="1" id="KW-1133">Transmembrane helix</keyword>
<dbReference type="AlphaFoldDB" id="A0A0B1SWV8"/>
<dbReference type="OrthoDB" id="5868674at2759"/>
<evidence type="ECO:0000256" key="1">
    <source>
        <dbReference type="SAM" id="Phobius"/>
    </source>
</evidence>
<evidence type="ECO:0000313" key="2">
    <source>
        <dbReference type="EMBL" id="KHJ89783.1"/>
    </source>
</evidence>
<feature type="transmembrane region" description="Helical" evidence="1">
    <location>
        <begin position="12"/>
        <end position="37"/>
    </location>
</feature>
<keyword evidence="3" id="KW-1185">Reference proteome</keyword>
<name>A0A0B1SWV8_OESDE</name>
<keyword evidence="1" id="KW-0812">Transmembrane</keyword>
<gene>
    <name evidence="2" type="ORF">OESDEN_10385</name>
</gene>
<evidence type="ECO:0000313" key="3">
    <source>
        <dbReference type="Proteomes" id="UP000053660"/>
    </source>
</evidence>